<gene>
    <name evidence="2" type="ORF">BE17_45710</name>
</gene>
<sequence length="789" mass="81736">MPTTSPPDEDPPDEDPPDEDPPDEDPPDEDPPFGLDAPVSGPALGNQDMPAAAFNGAEYLVVWADSRPVNAYAARVSPDGAVLDDVAFPLPFENIHLDVASDGDGFLVVGRGARPTPAGSSPGLLAARVSGEGHLLGTSLITAATADKVKVASSGSGYLVLWEEWGSSASAPRSLRFARVALDGAVLDPGGVLIDDQLSLLANVAFDGTSYVIAWSSAKTDSGQVMTIDPGGAVLEGASLPIYPGDMDCQAGRCLVAWGDFECPPELGDECDPMWDGAYRIRATWMTPRGELLDPAGAVLGSPWGNDGRMAVGFDGANGAVAWSAGQVECSADEVRFAYLSPDGAVVHPGGLVLQGSAGDPAVASAQGQLFIAWTDERLGTCSSSASIYGARIAPEADVLDPDGGVLVSRSANAQLHPAVAFDGEGFAVTWSDDRNAGLSMREDVYLTRVDAAGLPVAPAATHVGAGAAKQVFPRVSFDGTDALLAWWDCSYPNFLEVECAVGGARVGPSGATPQVFPFFTWTNPRLPPALSSGGGQTLVGAYRDMNGLGLAAFGADYTSASVYPEYDFSTRVASASDGVNHLFVWVEDPRYGGPLFGARVAPDGTVLDPGGFPITPPDARVLTFSLAHGAGEYLVAWHDATTGSSRILTTRVSPEGAVLDDAPTVIAEHPECLPPWRNDSWTQVARVNLGSAAVAFDGQRFVLGWKACGPASEDVFGALVGADGALLTRFPIAADAHLDDPPALAGTGDGTALIAYPSFRAEPPFGTWRVVTHHVDGTALLATPAPSE</sequence>
<protein>
    <submittedName>
        <fullName evidence="2">Uncharacterized protein</fullName>
    </submittedName>
</protein>
<dbReference type="EMBL" id="JEMB01000846">
    <property type="protein sequence ID" value="KYF93076.1"/>
    <property type="molecule type" value="Genomic_DNA"/>
</dbReference>
<accession>A0A150SKU4</accession>
<evidence type="ECO:0000256" key="1">
    <source>
        <dbReference type="SAM" id="MobiDB-lite"/>
    </source>
</evidence>
<proteinExistence type="predicted"/>
<comment type="caution">
    <text evidence="2">The sequence shown here is derived from an EMBL/GenBank/DDBJ whole genome shotgun (WGS) entry which is preliminary data.</text>
</comment>
<evidence type="ECO:0000313" key="2">
    <source>
        <dbReference type="EMBL" id="KYF93076.1"/>
    </source>
</evidence>
<evidence type="ECO:0000313" key="3">
    <source>
        <dbReference type="Proteomes" id="UP000075635"/>
    </source>
</evidence>
<dbReference type="AlphaFoldDB" id="A0A150SKU4"/>
<organism evidence="2 3">
    <name type="scientific">Sorangium cellulosum</name>
    <name type="common">Polyangium cellulosum</name>
    <dbReference type="NCBI Taxonomy" id="56"/>
    <lineage>
        <taxon>Bacteria</taxon>
        <taxon>Pseudomonadati</taxon>
        <taxon>Myxococcota</taxon>
        <taxon>Polyangia</taxon>
        <taxon>Polyangiales</taxon>
        <taxon>Polyangiaceae</taxon>
        <taxon>Sorangium</taxon>
    </lineage>
</organism>
<reference evidence="2 3" key="1">
    <citation type="submission" date="2014-02" db="EMBL/GenBank/DDBJ databases">
        <title>The small core and large imbalanced accessory genome model reveals a collaborative survival strategy of Sorangium cellulosum strains in nature.</title>
        <authorList>
            <person name="Han K."/>
            <person name="Peng R."/>
            <person name="Blom J."/>
            <person name="Li Y.-Z."/>
        </authorList>
    </citation>
    <scope>NUCLEOTIDE SEQUENCE [LARGE SCALE GENOMIC DNA]</scope>
    <source>
        <strain evidence="2 3">So0011-07</strain>
    </source>
</reference>
<feature type="region of interest" description="Disordered" evidence="1">
    <location>
        <begin position="1"/>
        <end position="47"/>
    </location>
</feature>
<dbReference type="Proteomes" id="UP000075635">
    <property type="component" value="Unassembled WGS sequence"/>
</dbReference>
<name>A0A150SKU4_SORCE</name>
<feature type="compositionally biased region" description="Acidic residues" evidence="1">
    <location>
        <begin position="7"/>
        <end position="31"/>
    </location>
</feature>